<comment type="caution">
    <text evidence="2">The sequence shown here is derived from an EMBL/GenBank/DDBJ whole genome shotgun (WGS) entry which is preliminary data.</text>
</comment>
<evidence type="ECO:0000313" key="3">
    <source>
        <dbReference type="Proteomes" id="UP000023795"/>
    </source>
</evidence>
<dbReference type="Proteomes" id="UP000023795">
    <property type="component" value="Unassembled WGS sequence"/>
</dbReference>
<name>L2F5H5_9GAMM</name>
<organism evidence="2 3">
    <name type="scientific">Moraxella macacae 0408225</name>
    <dbReference type="NCBI Taxonomy" id="1230338"/>
    <lineage>
        <taxon>Bacteria</taxon>
        <taxon>Pseudomonadati</taxon>
        <taxon>Pseudomonadota</taxon>
        <taxon>Gammaproteobacteria</taxon>
        <taxon>Moraxellales</taxon>
        <taxon>Moraxellaceae</taxon>
        <taxon>Moraxella</taxon>
    </lineage>
</organism>
<dbReference type="STRING" id="1230338.MOMA_06936"/>
<feature type="domain" description="HNH nuclease" evidence="1">
    <location>
        <begin position="55"/>
        <end position="98"/>
    </location>
</feature>
<dbReference type="AlphaFoldDB" id="L2F5H5"/>
<dbReference type="InterPro" id="IPR044925">
    <property type="entry name" value="His-Me_finger_sf"/>
</dbReference>
<dbReference type="eggNOG" id="ENOG50330U8">
    <property type="taxonomic scope" value="Bacteria"/>
</dbReference>
<evidence type="ECO:0000313" key="2">
    <source>
        <dbReference type="EMBL" id="ELA08277.1"/>
    </source>
</evidence>
<reference evidence="2 3" key="1">
    <citation type="journal article" date="2013" name="Genome Announc.">
        <title>Genome Sequence of Moraxella macacae 0408225, a Novel Bacterial Species Isolated from a Cynomolgus Macaque with Epistaxis.</title>
        <authorList>
            <person name="Ladner J.T."/>
            <person name="Whitehouse C.A."/>
            <person name="Koroleva G.I."/>
            <person name="Palacios G.F."/>
        </authorList>
    </citation>
    <scope>NUCLEOTIDE SEQUENCE [LARGE SCALE GENOMIC DNA]</scope>
    <source>
        <strain evidence="2 3">0408225</strain>
    </source>
</reference>
<dbReference type="Gene3D" id="3.90.75.20">
    <property type="match status" value="1"/>
</dbReference>
<dbReference type="EMBL" id="ANIN01000002">
    <property type="protein sequence ID" value="ELA08277.1"/>
    <property type="molecule type" value="Genomic_DNA"/>
</dbReference>
<sequence>MITIADIKDCLDYNPDTGHLTWIKKIARQITPNTRAGYRAKDGYRHVKLGGKKYAEHRLIWYYVHGEFPKGQIDHINQVRDDNRIENLRDVSASENARNRHQRDSRLQERGIWYCKRRKRYIAEITVQGKKVYQKTFIDIDEAIKQRQAKEIELGLFHSTNT</sequence>
<dbReference type="OrthoDB" id="388551at2"/>
<proteinExistence type="predicted"/>
<dbReference type="Pfam" id="PF13392">
    <property type="entry name" value="HNH_3"/>
    <property type="match status" value="1"/>
</dbReference>
<dbReference type="RefSeq" id="WP_009501830.1">
    <property type="nucleotide sequence ID" value="NZ_ANIN01000002.1"/>
</dbReference>
<dbReference type="SUPFAM" id="SSF54060">
    <property type="entry name" value="His-Me finger endonucleases"/>
    <property type="match status" value="1"/>
</dbReference>
<keyword evidence="3" id="KW-1185">Reference proteome</keyword>
<protein>
    <recommendedName>
        <fullName evidence="1">HNH nuclease domain-containing protein</fullName>
    </recommendedName>
</protein>
<evidence type="ECO:0000259" key="1">
    <source>
        <dbReference type="Pfam" id="PF13392"/>
    </source>
</evidence>
<accession>L2F5H5</accession>
<gene>
    <name evidence="2" type="ORF">MOMA_06936</name>
</gene>
<dbReference type="InterPro" id="IPR003615">
    <property type="entry name" value="HNH_nuc"/>
</dbReference>